<dbReference type="RefSeq" id="WP_147891167.1">
    <property type="nucleotide sequence ID" value="NZ_VRTS01000003.1"/>
</dbReference>
<dbReference type="SUPFAM" id="SSF53850">
    <property type="entry name" value="Periplasmic binding protein-like II"/>
    <property type="match status" value="1"/>
</dbReference>
<dbReference type="Pfam" id="PF00497">
    <property type="entry name" value="SBP_bac_3"/>
    <property type="match status" value="1"/>
</dbReference>
<feature type="signal peptide" evidence="3">
    <location>
        <begin position="1"/>
        <end position="22"/>
    </location>
</feature>
<name>A0A5C8KYK4_9GAMM</name>
<dbReference type="Proteomes" id="UP000321248">
    <property type="component" value="Unassembled WGS sequence"/>
</dbReference>
<dbReference type="PANTHER" id="PTHR35936">
    <property type="entry name" value="MEMBRANE-BOUND LYTIC MUREIN TRANSGLYCOSYLASE F"/>
    <property type="match status" value="1"/>
</dbReference>
<dbReference type="AlphaFoldDB" id="A0A5C8KYK4"/>
<evidence type="ECO:0000313" key="5">
    <source>
        <dbReference type="EMBL" id="TXK64355.1"/>
    </source>
</evidence>
<evidence type="ECO:0000259" key="4">
    <source>
        <dbReference type="SMART" id="SM00062"/>
    </source>
</evidence>
<dbReference type="PANTHER" id="PTHR35936:SF19">
    <property type="entry name" value="AMINO-ACID-BINDING PROTEIN YXEM-RELATED"/>
    <property type="match status" value="1"/>
</dbReference>
<organism evidence="5 6">
    <name type="scientific">Alkalisalibacterium limincola</name>
    <dbReference type="NCBI Taxonomy" id="2699169"/>
    <lineage>
        <taxon>Bacteria</taxon>
        <taxon>Pseudomonadati</taxon>
        <taxon>Pseudomonadota</taxon>
        <taxon>Gammaproteobacteria</taxon>
        <taxon>Lysobacterales</taxon>
        <taxon>Lysobacteraceae</taxon>
        <taxon>Alkalisalibacterium</taxon>
    </lineage>
</organism>
<protein>
    <submittedName>
        <fullName evidence="5">Transporter substrate-binding domain-containing protein</fullName>
    </submittedName>
</protein>
<comment type="similarity">
    <text evidence="1">Belongs to the bacterial solute-binding protein 3 family.</text>
</comment>
<dbReference type="SMART" id="SM00062">
    <property type="entry name" value="PBPb"/>
    <property type="match status" value="1"/>
</dbReference>
<keyword evidence="2 3" id="KW-0732">Signal</keyword>
<dbReference type="EMBL" id="VRTS01000003">
    <property type="protein sequence ID" value="TXK64355.1"/>
    <property type="molecule type" value="Genomic_DNA"/>
</dbReference>
<reference evidence="5 6" key="1">
    <citation type="submission" date="2019-08" db="EMBL/GenBank/DDBJ databases">
        <authorList>
            <person name="Karlyshev A.V."/>
        </authorList>
    </citation>
    <scope>NUCLEOTIDE SEQUENCE [LARGE SCALE GENOMIC DNA]</scope>
    <source>
        <strain evidence="5 6">Alg18-2.2</strain>
    </source>
</reference>
<feature type="domain" description="Solute-binding protein family 3/N-terminal" evidence="4">
    <location>
        <begin position="66"/>
        <end position="290"/>
    </location>
</feature>
<evidence type="ECO:0000256" key="3">
    <source>
        <dbReference type="SAM" id="SignalP"/>
    </source>
</evidence>
<dbReference type="OrthoDB" id="973690at2"/>
<evidence type="ECO:0000256" key="1">
    <source>
        <dbReference type="ARBA" id="ARBA00010333"/>
    </source>
</evidence>
<dbReference type="Gene3D" id="3.40.190.10">
    <property type="entry name" value="Periplasmic binding protein-like II"/>
    <property type="match status" value="1"/>
</dbReference>
<gene>
    <name evidence="5" type="ORF">FU658_05495</name>
</gene>
<sequence>MILPPQLRLVAALALSSCLVLTACGAAPRPAGEGVSGRVTEAPVATQAGGLSGSSFQEATARGRAELVFAFVPAPGFAYRDGAGRPTGVTVELLRDFATWLAAAHDLDVEVSWHEQPSWSTFYGEVRDANDGVLGVGNVTITGQRGEELDFSPPYMSNIAALVTHASVPELPAMALIGERFSGLTGLVIPATLHEARLAAIREEHFPGLATRPVESNDELVALLAADEGYFGYVDIYNFWRAEQAGQPLRRHPAGDDASETFGVILPDGSDWTPVIAEFFAADGGYVGSARFRTHMQSHLGKGLADLLLEP</sequence>
<comment type="caution">
    <text evidence="5">The sequence shown here is derived from an EMBL/GenBank/DDBJ whole genome shotgun (WGS) entry which is preliminary data.</text>
</comment>
<keyword evidence="6" id="KW-1185">Reference proteome</keyword>
<evidence type="ECO:0000313" key="6">
    <source>
        <dbReference type="Proteomes" id="UP000321248"/>
    </source>
</evidence>
<dbReference type="InterPro" id="IPR001638">
    <property type="entry name" value="Solute-binding_3/MltF_N"/>
</dbReference>
<feature type="chain" id="PRO_5022927685" evidence="3">
    <location>
        <begin position="23"/>
        <end position="311"/>
    </location>
</feature>
<accession>A0A5C8KYK4</accession>
<evidence type="ECO:0000256" key="2">
    <source>
        <dbReference type="ARBA" id="ARBA00022729"/>
    </source>
</evidence>
<proteinExistence type="inferred from homology"/>